<feature type="region of interest" description="Disordered" evidence="1">
    <location>
        <begin position="49"/>
        <end position="89"/>
    </location>
</feature>
<gene>
    <name evidence="3" type="ORF">rCG_21457</name>
</gene>
<dbReference type="Pfam" id="PF16122">
    <property type="entry name" value="40S_SA_C"/>
    <property type="match status" value="1"/>
</dbReference>
<sequence>MPDLYFYRDPEDIEKEEQAAVERAVTKDEFQGEQTALALEFTTVQREAANWSSSSFPQKTGMHSQPLRTGQQLPQCRPLSGLELPLSGP</sequence>
<accession>A6J0K9</accession>
<evidence type="ECO:0000256" key="1">
    <source>
        <dbReference type="SAM" id="MobiDB-lite"/>
    </source>
</evidence>
<feature type="compositionally biased region" description="Polar residues" evidence="1">
    <location>
        <begin position="49"/>
        <end position="74"/>
    </location>
</feature>
<evidence type="ECO:0000313" key="4">
    <source>
        <dbReference type="Proteomes" id="UP000234681"/>
    </source>
</evidence>
<proteinExistence type="predicted"/>
<dbReference type="AlphaFoldDB" id="A6J0K9"/>
<feature type="compositionally biased region" description="Low complexity" evidence="1">
    <location>
        <begin position="78"/>
        <end position="89"/>
    </location>
</feature>
<name>A6J0K9_RAT</name>
<feature type="non-terminal residue" evidence="3">
    <location>
        <position position="89"/>
    </location>
</feature>
<reference evidence="3 4" key="1">
    <citation type="submission" date="2005-07" db="EMBL/GenBank/DDBJ databases">
        <authorList>
            <person name="Mural R.J."/>
            <person name="Li P.W."/>
            <person name="Adams M.D."/>
            <person name="Amanatides P.G."/>
            <person name="Baden-Tillson H."/>
            <person name="Barnstead M."/>
            <person name="Chin S.H."/>
            <person name="Dew I."/>
            <person name="Evans C.A."/>
            <person name="Ferriera S."/>
            <person name="Flanigan M."/>
            <person name="Fosler C."/>
            <person name="Glodek A."/>
            <person name="Gu Z."/>
            <person name="Holt R.A."/>
            <person name="Jennings D."/>
            <person name="Kraft C.L."/>
            <person name="Lu F."/>
            <person name="Nguyen T."/>
            <person name="Nusskern D.R."/>
            <person name="Pfannkoch C.M."/>
            <person name="Sitter C."/>
            <person name="Sutton G.G."/>
            <person name="Venter J.C."/>
            <person name="Wang Z."/>
            <person name="Woodage T."/>
            <person name="Zheng X.H."/>
            <person name="Zhong F."/>
        </authorList>
    </citation>
    <scope>NUCLEOTIDE SEQUENCE [LARGE SCALE GENOMIC DNA]</scope>
    <source>
        <strain>BN</strain>
        <strain evidence="4">Sprague-Dawley</strain>
    </source>
</reference>
<dbReference type="EMBL" id="CH473973">
    <property type="protein sequence ID" value="EDM13448.1"/>
    <property type="molecule type" value="Genomic_DNA"/>
</dbReference>
<evidence type="ECO:0000259" key="2">
    <source>
        <dbReference type="Pfam" id="PF16122"/>
    </source>
</evidence>
<organism evidence="3 4">
    <name type="scientific">Rattus norvegicus</name>
    <name type="common">Rat</name>
    <dbReference type="NCBI Taxonomy" id="10116"/>
    <lineage>
        <taxon>Eukaryota</taxon>
        <taxon>Metazoa</taxon>
        <taxon>Chordata</taxon>
        <taxon>Craniata</taxon>
        <taxon>Vertebrata</taxon>
        <taxon>Euteleostomi</taxon>
        <taxon>Mammalia</taxon>
        <taxon>Eutheria</taxon>
        <taxon>Euarchontoglires</taxon>
        <taxon>Glires</taxon>
        <taxon>Rodentia</taxon>
        <taxon>Myomorpha</taxon>
        <taxon>Muroidea</taxon>
        <taxon>Muridae</taxon>
        <taxon>Murinae</taxon>
        <taxon>Rattus</taxon>
    </lineage>
</organism>
<dbReference type="InterPro" id="IPR032281">
    <property type="entry name" value="Ribosomal_uS2_C"/>
</dbReference>
<feature type="domain" description="Small ribosomal subunit protein uS2 C-terminal" evidence="2">
    <location>
        <begin position="5"/>
        <end position="73"/>
    </location>
</feature>
<protein>
    <submittedName>
        <fullName evidence="3">RCG21457</fullName>
    </submittedName>
</protein>
<evidence type="ECO:0000313" key="3">
    <source>
        <dbReference type="EMBL" id="EDM13448.1"/>
    </source>
</evidence>
<dbReference type="Proteomes" id="UP000234681">
    <property type="component" value="Chromosome 12"/>
</dbReference>